<keyword evidence="2" id="KW-1185">Reference proteome</keyword>
<proteinExistence type="predicted"/>
<sequence>MFKQTDKLRRINQKLWRLERQTQQMRGRRTDFRCRGKLIRLTIFRILNMKVAFVRCAKPRDTAPVVRAPGCAASSEEG</sequence>
<organism evidence="1 2">
    <name type="scientific">Alicyclobacillus cycloheptanicus</name>
    <dbReference type="NCBI Taxonomy" id="1457"/>
    <lineage>
        <taxon>Bacteria</taxon>
        <taxon>Bacillati</taxon>
        <taxon>Bacillota</taxon>
        <taxon>Bacilli</taxon>
        <taxon>Bacillales</taxon>
        <taxon>Alicyclobacillaceae</taxon>
        <taxon>Alicyclobacillus</taxon>
    </lineage>
</organism>
<dbReference type="RefSeq" id="WP_274456865.1">
    <property type="nucleotide sequence ID" value="NZ_CP067097.1"/>
</dbReference>
<dbReference type="EMBL" id="JAUSTP010000014">
    <property type="protein sequence ID" value="MDQ0190111.1"/>
    <property type="molecule type" value="Genomic_DNA"/>
</dbReference>
<name>A0ABT9XK61_9BACL</name>
<evidence type="ECO:0000313" key="1">
    <source>
        <dbReference type="EMBL" id="MDQ0190111.1"/>
    </source>
</evidence>
<reference evidence="1 2" key="1">
    <citation type="submission" date="2023-07" db="EMBL/GenBank/DDBJ databases">
        <title>Genomic Encyclopedia of Type Strains, Phase IV (KMG-IV): sequencing the most valuable type-strain genomes for metagenomic binning, comparative biology and taxonomic classification.</title>
        <authorList>
            <person name="Goeker M."/>
        </authorList>
    </citation>
    <scope>NUCLEOTIDE SEQUENCE [LARGE SCALE GENOMIC DNA]</scope>
    <source>
        <strain evidence="1 2">DSM 4006</strain>
    </source>
</reference>
<accession>A0ABT9XK61</accession>
<protein>
    <submittedName>
        <fullName evidence="1">Uncharacterized protein</fullName>
    </submittedName>
</protein>
<evidence type="ECO:0000313" key="2">
    <source>
        <dbReference type="Proteomes" id="UP001232973"/>
    </source>
</evidence>
<gene>
    <name evidence="1" type="ORF">J2S03_001974</name>
</gene>
<dbReference type="Proteomes" id="UP001232973">
    <property type="component" value="Unassembled WGS sequence"/>
</dbReference>
<comment type="caution">
    <text evidence="1">The sequence shown here is derived from an EMBL/GenBank/DDBJ whole genome shotgun (WGS) entry which is preliminary data.</text>
</comment>